<comment type="pathway">
    <text evidence="4">Carbohydrate degradation; glycolysis; D-glyceraldehyde 3-phosphate and glycerone phosphate from D-glucose: step 2/4.</text>
</comment>
<dbReference type="GO" id="GO:0006096">
    <property type="term" value="P:glycolytic process"/>
    <property type="evidence" value="ECO:0007669"/>
    <property type="project" value="UniProtKB-UniPathway"/>
</dbReference>
<dbReference type="STRING" id="223184.AS25_04320"/>
<dbReference type="EMBL" id="JROM01000016">
    <property type="protein sequence ID" value="KHE75005.1"/>
    <property type="molecule type" value="Genomic_DNA"/>
</dbReference>
<dbReference type="GO" id="GO:0048029">
    <property type="term" value="F:monosaccharide binding"/>
    <property type="evidence" value="ECO:0007669"/>
    <property type="project" value="TreeGrafter"/>
</dbReference>
<dbReference type="RefSeq" id="WP_035962049.1">
    <property type="nucleotide sequence ID" value="NZ_JROM01000016.1"/>
</dbReference>
<dbReference type="EC" id="5.3.1.9" evidence="4"/>
<gene>
    <name evidence="5" type="ORF">AS25_04320</name>
</gene>
<dbReference type="SUPFAM" id="SSF53697">
    <property type="entry name" value="SIS domain"/>
    <property type="match status" value="1"/>
</dbReference>
<accession>A0A0B0DE41</accession>
<evidence type="ECO:0000256" key="2">
    <source>
        <dbReference type="ARBA" id="ARBA00023152"/>
    </source>
</evidence>
<comment type="caution">
    <text evidence="5">The sequence shown here is derived from an EMBL/GenBank/DDBJ whole genome shotgun (WGS) entry which is preliminary data.</text>
</comment>
<comment type="similarity">
    <text evidence="4">Belongs to the GPI family.</text>
</comment>
<dbReference type="GO" id="GO:0097367">
    <property type="term" value="F:carbohydrate derivative binding"/>
    <property type="evidence" value="ECO:0007669"/>
    <property type="project" value="InterPro"/>
</dbReference>
<dbReference type="PANTHER" id="PTHR11469:SF1">
    <property type="entry name" value="GLUCOSE-6-PHOSPHATE ISOMERASE"/>
    <property type="match status" value="1"/>
</dbReference>
<organism evidence="5 6">
    <name type="scientific">Kocuria marina</name>
    <dbReference type="NCBI Taxonomy" id="223184"/>
    <lineage>
        <taxon>Bacteria</taxon>
        <taxon>Bacillati</taxon>
        <taxon>Actinomycetota</taxon>
        <taxon>Actinomycetes</taxon>
        <taxon>Micrococcales</taxon>
        <taxon>Micrococcaceae</taxon>
        <taxon>Kocuria</taxon>
    </lineage>
</organism>
<dbReference type="eggNOG" id="COG0166">
    <property type="taxonomic scope" value="Bacteria"/>
</dbReference>
<name>A0A0B0DE41_9MICC</name>
<dbReference type="PROSITE" id="PS51463">
    <property type="entry name" value="P_GLUCOSE_ISOMERASE_3"/>
    <property type="match status" value="1"/>
</dbReference>
<evidence type="ECO:0000313" key="5">
    <source>
        <dbReference type="EMBL" id="KHE75005.1"/>
    </source>
</evidence>
<evidence type="ECO:0000256" key="3">
    <source>
        <dbReference type="ARBA" id="ARBA00023235"/>
    </source>
</evidence>
<dbReference type="GO" id="GO:0006094">
    <property type="term" value="P:gluconeogenesis"/>
    <property type="evidence" value="ECO:0007669"/>
    <property type="project" value="UniProtKB-KW"/>
</dbReference>
<keyword evidence="3 4" id="KW-0413">Isomerase</keyword>
<proteinExistence type="inferred from homology"/>
<dbReference type="Proteomes" id="UP000030664">
    <property type="component" value="Unassembled WGS sequence"/>
</dbReference>
<evidence type="ECO:0000256" key="1">
    <source>
        <dbReference type="ARBA" id="ARBA00022432"/>
    </source>
</evidence>
<dbReference type="InterPro" id="IPR001672">
    <property type="entry name" value="G6P_Isomerase"/>
</dbReference>
<protein>
    <recommendedName>
        <fullName evidence="4">Glucose-6-phosphate isomerase</fullName>
        <ecNumber evidence="4">5.3.1.9</ecNumber>
    </recommendedName>
</protein>
<dbReference type="Gene3D" id="3.40.50.10490">
    <property type="entry name" value="Glucose-6-phosphate isomerase like protein, domain 1"/>
    <property type="match status" value="2"/>
</dbReference>
<dbReference type="GO" id="GO:0005829">
    <property type="term" value="C:cytosol"/>
    <property type="evidence" value="ECO:0007669"/>
    <property type="project" value="TreeGrafter"/>
</dbReference>
<dbReference type="GO" id="GO:0051156">
    <property type="term" value="P:glucose 6-phosphate metabolic process"/>
    <property type="evidence" value="ECO:0007669"/>
    <property type="project" value="TreeGrafter"/>
</dbReference>
<keyword evidence="1 4" id="KW-0312">Gluconeogenesis</keyword>
<dbReference type="InterPro" id="IPR046348">
    <property type="entry name" value="SIS_dom_sf"/>
</dbReference>
<evidence type="ECO:0000256" key="4">
    <source>
        <dbReference type="RuleBase" id="RU000612"/>
    </source>
</evidence>
<dbReference type="Pfam" id="PF00342">
    <property type="entry name" value="PGI"/>
    <property type="match status" value="1"/>
</dbReference>
<dbReference type="GO" id="GO:0004347">
    <property type="term" value="F:glucose-6-phosphate isomerase activity"/>
    <property type="evidence" value="ECO:0007669"/>
    <property type="project" value="UniProtKB-EC"/>
</dbReference>
<evidence type="ECO:0000313" key="6">
    <source>
        <dbReference type="Proteomes" id="UP000030664"/>
    </source>
</evidence>
<keyword evidence="2 4" id="KW-0324">Glycolysis</keyword>
<reference evidence="5 6" key="1">
    <citation type="submission" date="2014-09" db="EMBL/GenBank/DDBJ databases">
        <title>High-quality draft genome sequence of Kocuria marina SO9-6, an actinobacterium isolated from a copper mine.</title>
        <authorList>
            <person name="Castro D.B."/>
            <person name="Pereira L.B."/>
            <person name="Silva M.V."/>
            <person name="Silva B.P."/>
            <person name="Zanardi B.R."/>
            <person name="Carlos C."/>
            <person name="Belgini D.R."/>
            <person name="Limache E.G."/>
            <person name="Lacerda G.V."/>
            <person name="Nery M.B."/>
            <person name="Gomes M.B."/>
            <person name="Souza S."/>
            <person name="Silva T.M."/>
            <person name="Rodrigues V.D."/>
            <person name="Paulino L.C."/>
            <person name="Vicentini R."/>
            <person name="Ferraz L.F."/>
            <person name="Ottoboni L.M."/>
        </authorList>
    </citation>
    <scope>NUCLEOTIDE SEQUENCE [LARGE SCALE GENOMIC DNA]</scope>
    <source>
        <strain evidence="5 6">SO9-6</strain>
    </source>
</reference>
<dbReference type="PANTHER" id="PTHR11469">
    <property type="entry name" value="GLUCOSE-6-PHOSPHATE ISOMERASE"/>
    <property type="match status" value="1"/>
</dbReference>
<sequence>MSSLSLQAAGAAREAIDTHVPRLVAENFASKLFDQDPALWGSAAQEEAAIRLGWTDAVRVSRPLVPEIEQLRHDFAREGVTRFVLAGMGGSSLAPEVITRSAGVDLFVLDSTDPEMVTKALEDLEHTALVVSSKSGSTVETDSARRVFVDAFERAGIDAPSRVVVVTDPGSPMDSASREAGYRKVFTADPNVGGRFSALTAFGLVPSGLAGVDVAALLDDAEEATEMLREDDENNIGLQLGAALGGTSPLRDKIVLVNQGAPFVGFADWAEQLIAESTGKSGTGVLPVVVDDAAPEVTSGAPDVLVVSLVDDESVTEEQGEGVRVAGSLAGLMMAFEVAIAVAGQLLRIDPFNQPDVESAKAATRELLAAKPEPSPAAATDGAIEIRGSEQLLDGATTVPEALAALLAQLPENGYVSVQAYFDRLEWAQLESIRDLLARHTGRPVTFGWGPRFLHSTGQYHKGGPEQGVYLQITAATDTDVDIPGIPFTFGELIGAQADGDAGVLSDHHRPVVRLRLTDRAEGVAQLLRVASEL</sequence>
<dbReference type="UniPathway" id="UPA00109">
    <property type="reaction ID" value="UER00181"/>
</dbReference>
<dbReference type="AlphaFoldDB" id="A0A0B0DE41"/>
<dbReference type="PRINTS" id="PR00662">
    <property type="entry name" value="G6PISOMERASE"/>
</dbReference>
<comment type="catalytic activity">
    <reaction evidence="4">
        <text>alpha-D-glucose 6-phosphate = beta-D-fructose 6-phosphate</text>
        <dbReference type="Rhea" id="RHEA:11816"/>
        <dbReference type="ChEBI" id="CHEBI:57634"/>
        <dbReference type="ChEBI" id="CHEBI:58225"/>
        <dbReference type="EC" id="5.3.1.9"/>
    </reaction>
</comment>